<feature type="chain" id="PRO_5037029156" description="EF-hand domain-containing protein" evidence="2">
    <location>
        <begin position="23"/>
        <end position="86"/>
    </location>
</feature>
<dbReference type="EMBL" id="RGET01000089">
    <property type="protein sequence ID" value="NBN88326.1"/>
    <property type="molecule type" value="Genomic_DNA"/>
</dbReference>
<dbReference type="PROSITE" id="PS50222">
    <property type="entry name" value="EF_HAND_2"/>
    <property type="match status" value="1"/>
</dbReference>
<accession>A0A964V0C5</accession>
<organism evidence="4 5">
    <name type="scientific">Candidatus Fonsibacter lacus</name>
    <dbReference type="NCBI Taxonomy" id="2576439"/>
    <lineage>
        <taxon>Bacteria</taxon>
        <taxon>Pseudomonadati</taxon>
        <taxon>Pseudomonadota</taxon>
        <taxon>Alphaproteobacteria</taxon>
        <taxon>Candidatus Pelagibacterales</taxon>
        <taxon>Candidatus Pelagibacterales incertae sedis</taxon>
        <taxon>Candidatus Fonsibacter</taxon>
    </lineage>
</organism>
<evidence type="ECO:0000259" key="3">
    <source>
        <dbReference type="PROSITE" id="PS50222"/>
    </source>
</evidence>
<dbReference type="GO" id="GO:0005509">
    <property type="term" value="F:calcium ion binding"/>
    <property type="evidence" value="ECO:0007669"/>
    <property type="project" value="InterPro"/>
</dbReference>
<feature type="domain" description="EF-hand" evidence="3">
    <location>
        <begin position="44"/>
        <end position="79"/>
    </location>
</feature>
<proteinExistence type="predicted"/>
<dbReference type="Proteomes" id="UP000713222">
    <property type="component" value="Unassembled WGS sequence"/>
</dbReference>
<protein>
    <recommendedName>
        <fullName evidence="3">EF-hand domain-containing protein</fullName>
    </recommendedName>
</protein>
<gene>
    <name evidence="4" type="ORF">EBV32_04470</name>
</gene>
<sequence>MKTITKIILAVMLLGTFSIAHADEKNYRKDHPKWGMKDPITKAEYLKWHEEMFNKMDTNKDGVLSSEERKAFRETMKEKKEEKSKR</sequence>
<evidence type="ECO:0000313" key="5">
    <source>
        <dbReference type="Proteomes" id="UP000713222"/>
    </source>
</evidence>
<dbReference type="Gene3D" id="1.10.238.10">
    <property type="entry name" value="EF-hand"/>
    <property type="match status" value="1"/>
</dbReference>
<reference evidence="4" key="1">
    <citation type="submission" date="2018-10" db="EMBL/GenBank/DDBJ databases">
        <title>Iterative Subtractive Binning of Freshwater Chronoseries Metagenomes Recovers Nearly Complete Genomes from over Four Hundred Novel Species.</title>
        <authorList>
            <person name="Rodriguez-R L.M."/>
            <person name="Tsementzi D."/>
            <person name="Luo C."/>
            <person name="Konstantinidis K.T."/>
        </authorList>
    </citation>
    <scope>NUCLEOTIDE SEQUENCE</scope>
    <source>
        <strain evidence="4">WB7_6_001</strain>
    </source>
</reference>
<evidence type="ECO:0000256" key="1">
    <source>
        <dbReference type="SAM" id="MobiDB-lite"/>
    </source>
</evidence>
<evidence type="ECO:0000256" key="2">
    <source>
        <dbReference type="SAM" id="SignalP"/>
    </source>
</evidence>
<evidence type="ECO:0000313" key="4">
    <source>
        <dbReference type="EMBL" id="NBN88326.1"/>
    </source>
</evidence>
<dbReference type="AlphaFoldDB" id="A0A964V0C5"/>
<feature type="signal peptide" evidence="2">
    <location>
        <begin position="1"/>
        <end position="22"/>
    </location>
</feature>
<keyword evidence="2" id="KW-0732">Signal</keyword>
<comment type="caution">
    <text evidence="4">The sequence shown here is derived from an EMBL/GenBank/DDBJ whole genome shotgun (WGS) entry which is preliminary data.</text>
</comment>
<dbReference type="InterPro" id="IPR002048">
    <property type="entry name" value="EF_hand_dom"/>
</dbReference>
<name>A0A964V0C5_9PROT</name>
<dbReference type="SUPFAM" id="SSF47473">
    <property type="entry name" value="EF-hand"/>
    <property type="match status" value="1"/>
</dbReference>
<dbReference type="InterPro" id="IPR011992">
    <property type="entry name" value="EF-hand-dom_pair"/>
</dbReference>
<feature type="region of interest" description="Disordered" evidence="1">
    <location>
        <begin position="63"/>
        <end position="86"/>
    </location>
</feature>